<comment type="similarity">
    <text evidence="2 5">Belongs to the GMC oxidoreductase family.</text>
</comment>
<evidence type="ECO:0000256" key="5">
    <source>
        <dbReference type="RuleBase" id="RU003968"/>
    </source>
</evidence>
<dbReference type="Proteomes" id="UP001235094">
    <property type="component" value="Unassembled WGS sequence"/>
</dbReference>
<feature type="domain" description="Glucose-methanol-choline oxidoreductase N-terminal" evidence="6">
    <location>
        <begin position="86"/>
        <end position="109"/>
    </location>
</feature>
<evidence type="ECO:0000256" key="3">
    <source>
        <dbReference type="ARBA" id="ARBA00022630"/>
    </source>
</evidence>
<evidence type="ECO:0000313" key="8">
    <source>
        <dbReference type="EMBL" id="MDQ0511775.1"/>
    </source>
</evidence>
<name>A0ABU0LSW5_9HYPH</name>
<feature type="domain" description="Glucose-methanol-choline oxidoreductase N-terminal" evidence="7">
    <location>
        <begin position="259"/>
        <end position="273"/>
    </location>
</feature>
<evidence type="ECO:0000256" key="1">
    <source>
        <dbReference type="ARBA" id="ARBA00001974"/>
    </source>
</evidence>
<dbReference type="InterPro" id="IPR000172">
    <property type="entry name" value="GMC_OxRdtase_N"/>
</dbReference>
<dbReference type="EC" id="1.1.99.1" evidence="8"/>
<keyword evidence="9" id="KW-1185">Reference proteome</keyword>
<dbReference type="PROSITE" id="PS00624">
    <property type="entry name" value="GMC_OXRED_2"/>
    <property type="match status" value="1"/>
</dbReference>
<dbReference type="SUPFAM" id="SSF54373">
    <property type="entry name" value="FAD-linked reductases, C-terminal domain"/>
    <property type="match status" value="1"/>
</dbReference>
<dbReference type="PROSITE" id="PS00623">
    <property type="entry name" value="GMC_OXRED_1"/>
    <property type="match status" value="1"/>
</dbReference>
<dbReference type="PIRSF" id="PIRSF000137">
    <property type="entry name" value="Alcohol_oxidase"/>
    <property type="match status" value="1"/>
</dbReference>
<dbReference type="EMBL" id="JAUSVR010000008">
    <property type="protein sequence ID" value="MDQ0511775.1"/>
    <property type="molecule type" value="Genomic_DNA"/>
</dbReference>
<reference evidence="8 9" key="1">
    <citation type="submission" date="2023-07" db="EMBL/GenBank/DDBJ databases">
        <title>Genomic Encyclopedia of Type Strains, Phase IV (KMG-IV): sequencing the most valuable type-strain genomes for metagenomic binning, comparative biology and taxonomic classification.</title>
        <authorList>
            <person name="Goeker M."/>
        </authorList>
    </citation>
    <scope>NUCLEOTIDE SEQUENCE [LARGE SCALE GENOMIC DNA]</scope>
    <source>
        <strain evidence="8 9">DSM 15561</strain>
    </source>
</reference>
<dbReference type="InterPro" id="IPR012132">
    <property type="entry name" value="GMC_OxRdtase"/>
</dbReference>
<dbReference type="GO" id="GO:0008812">
    <property type="term" value="F:choline dehydrogenase activity"/>
    <property type="evidence" value="ECO:0007669"/>
    <property type="project" value="UniProtKB-EC"/>
</dbReference>
<dbReference type="Gene3D" id="3.30.560.10">
    <property type="entry name" value="Glucose Oxidase, domain 3"/>
    <property type="match status" value="1"/>
</dbReference>
<dbReference type="Gene3D" id="3.50.50.60">
    <property type="entry name" value="FAD/NAD(P)-binding domain"/>
    <property type="match status" value="1"/>
</dbReference>
<dbReference type="PANTHER" id="PTHR11552">
    <property type="entry name" value="GLUCOSE-METHANOL-CHOLINE GMC OXIDOREDUCTASE"/>
    <property type="match status" value="1"/>
</dbReference>
<dbReference type="InterPro" id="IPR007867">
    <property type="entry name" value="GMC_OxRtase_C"/>
</dbReference>
<evidence type="ECO:0000259" key="6">
    <source>
        <dbReference type="PROSITE" id="PS00623"/>
    </source>
</evidence>
<organism evidence="8 9">
    <name type="scientific">Ancylobacter amanitiformis</name>
    <dbReference type="NCBI Taxonomy" id="217069"/>
    <lineage>
        <taxon>Bacteria</taxon>
        <taxon>Pseudomonadati</taxon>
        <taxon>Pseudomonadota</taxon>
        <taxon>Alphaproteobacteria</taxon>
        <taxon>Hyphomicrobiales</taxon>
        <taxon>Xanthobacteraceae</taxon>
        <taxon>Ancylobacter</taxon>
    </lineage>
</organism>
<comment type="caution">
    <text evidence="8">The sequence shown here is derived from an EMBL/GenBank/DDBJ whole genome shotgun (WGS) entry which is preliminary data.</text>
</comment>
<protein>
    <submittedName>
        <fullName evidence="8">Choline dehydrogenase</fullName>
        <ecNumber evidence="8">1.1.99.1</ecNumber>
    </submittedName>
</protein>
<keyword evidence="3 5" id="KW-0285">Flavoprotein</keyword>
<dbReference type="PANTHER" id="PTHR11552:SF147">
    <property type="entry name" value="CHOLINE DEHYDROGENASE, MITOCHONDRIAL"/>
    <property type="match status" value="1"/>
</dbReference>
<gene>
    <name evidence="8" type="ORF">QOZ99_002674</name>
</gene>
<sequence length="543" mass="58245">MSGTNEDEVDYIVVGSGSAGSVVAGRLAMDGRFRVLLLEAGPRDRSPWIHLPIGYGMSFYNPRVNWMYRTEPVPGLDGRVIYQPRGKVIGGSSSINAMVYSRGQPSDFEAWAAMGNPGWGWEEVLAAYRRIESHALGDSRWHGGSGPLAVKEISREAHPLAHVFIAAGQQAGHAFNPDLNGGSIEGIGYYQINTKGGLRMSAARGWLWPAMRARALRVETGALVTRIDLDGRRAVGVTYEQGGATHAVRARREVVLCGGAINTPQLLMLSGIGPGEPLRALGIKVRHALPAVGAHLQDHLCHDHVYRSRLPSLNDDLLPLAGKIRVGLRYLMTRGGPLALSVNQAGGFVRSAPDAPQPDIQLYFSPLSYERAVPGVRALMKPDAFSGFSMSISPCNPTSRGAIVLASPDPHVAPEVRARYLDTPEDQQVALLGVHMLRRLAATPALAAIIAQEIKPGPECTDEAELLADIRARGYSVFHPCGSCRMGPDPASSVVDARLRVHGLAGLRIVDASIFPLVTSGNTNAPAMMVGERGADFLLEEAR</sequence>
<keyword evidence="8" id="KW-0560">Oxidoreductase</keyword>
<dbReference type="Pfam" id="PF05199">
    <property type="entry name" value="GMC_oxred_C"/>
    <property type="match status" value="1"/>
</dbReference>
<evidence type="ECO:0000256" key="2">
    <source>
        <dbReference type="ARBA" id="ARBA00010790"/>
    </source>
</evidence>
<dbReference type="SUPFAM" id="SSF51905">
    <property type="entry name" value="FAD/NAD(P)-binding domain"/>
    <property type="match status" value="1"/>
</dbReference>
<dbReference type="Pfam" id="PF00732">
    <property type="entry name" value="GMC_oxred_N"/>
    <property type="match status" value="1"/>
</dbReference>
<evidence type="ECO:0000256" key="4">
    <source>
        <dbReference type="ARBA" id="ARBA00022827"/>
    </source>
</evidence>
<evidence type="ECO:0000259" key="7">
    <source>
        <dbReference type="PROSITE" id="PS00624"/>
    </source>
</evidence>
<proteinExistence type="inferred from homology"/>
<accession>A0ABU0LSW5</accession>
<comment type="cofactor">
    <cofactor evidence="1">
        <name>FAD</name>
        <dbReference type="ChEBI" id="CHEBI:57692"/>
    </cofactor>
</comment>
<dbReference type="RefSeq" id="WP_306890472.1">
    <property type="nucleotide sequence ID" value="NZ_JAUSVR010000008.1"/>
</dbReference>
<evidence type="ECO:0000313" key="9">
    <source>
        <dbReference type="Proteomes" id="UP001235094"/>
    </source>
</evidence>
<dbReference type="InterPro" id="IPR036188">
    <property type="entry name" value="FAD/NAD-bd_sf"/>
</dbReference>
<keyword evidence="4 5" id="KW-0274">FAD</keyword>